<protein>
    <recommendedName>
        <fullName evidence="4">Secreted protein</fullName>
    </recommendedName>
</protein>
<proteinExistence type="predicted"/>
<sequence length="77" mass="8584">MVAGHPTRLWPCSHWYYLATVTLLALGLLDPLRAFNARTHSIAPSPSLSELKARNVEILRDHNNHNSCGRLLQVLGV</sequence>
<name>A0ABR3J4B1_9AGAR</name>
<reference evidence="3" key="1">
    <citation type="submission" date="2024-06" db="EMBL/GenBank/DDBJ databases">
        <title>Multi-omics analyses provide insights into the biosynthesis of the anticancer antibiotic pleurotin in Hohenbuehelia grisea.</title>
        <authorList>
            <person name="Weaver J.A."/>
            <person name="Alberti F."/>
        </authorList>
    </citation>
    <scope>NUCLEOTIDE SEQUENCE [LARGE SCALE GENOMIC DNA]</scope>
    <source>
        <strain evidence="3">T-177</strain>
    </source>
</reference>
<keyword evidence="1" id="KW-0812">Transmembrane</keyword>
<evidence type="ECO:0000313" key="3">
    <source>
        <dbReference type="Proteomes" id="UP001556367"/>
    </source>
</evidence>
<evidence type="ECO:0000256" key="1">
    <source>
        <dbReference type="SAM" id="Phobius"/>
    </source>
</evidence>
<accession>A0ABR3J4B1</accession>
<keyword evidence="1" id="KW-0472">Membrane</keyword>
<comment type="caution">
    <text evidence="2">The sequence shown here is derived from an EMBL/GenBank/DDBJ whole genome shotgun (WGS) entry which is preliminary data.</text>
</comment>
<dbReference type="EMBL" id="JASNQZ010000012">
    <property type="protein sequence ID" value="KAL0950467.1"/>
    <property type="molecule type" value="Genomic_DNA"/>
</dbReference>
<evidence type="ECO:0008006" key="4">
    <source>
        <dbReference type="Google" id="ProtNLM"/>
    </source>
</evidence>
<organism evidence="2 3">
    <name type="scientific">Hohenbuehelia grisea</name>
    <dbReference type="NCBI Taxonomy" id="104357"/>
    <lineage>
        <taxon>Eukaryota</taxon>
        <taxon>Fungi</taxon>
        <taxon>Dikarya</taxon>
        <taxon>Basidiomycota</taxon>
        <taxon>Agaricomycotina</taxon>
        <taxon>Agaricomycetes</taxon>
        <taxon>Agaricomycetidae</taxon>
        <taxon>Agaricales</taxon>
        <taxon>Pleurotineae</taxon>
        <taxon>Pleurotaceae</taxon>
        <taxon>Hohenbuehelia</taxon>
    </lineage>
</organism>
<keyword evidence="3" id="KW-1185">Reference proteome</keyword>
<dbReference type="Proteomes" id="UP001556367">
    <property type="component" value="Unassembled WGS sequence"/>
</dbReference>
<keyword evidence="1" id="KW-1133">Transmembrane helix</keyword>
<gene>
    <name evidence="2" type="ORF">HGRIS_010414</name>
</gene>
<evidence type="ECO:0000313" key="2">
    <source>
        <dbReference type="EMBL" id="KAL0950467.1"/>
    </source>
</evidence>
<feature type="transmembrane region" description="Helical" evidence="1">
    <location>
        <begin position="15"/>
        <end position="32"/>
    </location>
</feature>